<protein>
    <submittedName>
        <fullName evidence="2">Uncharacterized protein</fullName>
    </submittedName>
</protein>
<evidence type="ECO:0000313" key="2">
    <source>
        <dbReference type="EMBL" id="GAO08144.1"/>
    </source>
</evidence>
<name>A0A0P4R6U1_9ACTN</name>
<dbReference type="AlphaFoldDB" id="A0A0P4R6U1"/>
<accession>A0A0P4R6U1</accession>
<evidence type="ECO:0000313" key="3">
    <source>
        <dbReference type="Proteomes" id="UP000048965"/>
    </source>
</evidence>
<evidence type="ECO:0000256" key="1">
    <source>
        <dbReference type="SAM" id="MobiDB-lite"/>
    </source>
</evidence>
<comment type="caution">
    <text evidence="2">The sequence shown here is derived from an EMBL/GenBank/DDBJ whole genome shotgun (WGS) entry which is preliminary data.</text>
</comment>
<dbReference type="Proteomes" id="UP000048965">
    <property type="component" value="Unassembled WGS sequence"/>
</dbReference>
<reference evidence="3" key="1">
    <citation type="submission" date="2014-09" db="EMBL/GenBank/DDBJ databases">
        <title>Whole genome shotgun sequence of Streptomyces sp. NBRC 110027.</title>
        <authorList>
            <person name="Komaki H."/>
            <person name="Ichikawa N."/>
            <person name="Katano-Makiyama Y."/>
            <person name="Hosoyama A."/>
            <person name="Hashimoto M."/>
            <person name="Uohara A."/>
            <person name="Kitahashi Y."/>
            <person name="Ohji S."/>
            <person name="Kimura A."/>
            <person name="Yamazoe A."/>
            <person name="Igarashi Y."/>
            <person name="Fujita N."/>
        </authorList>
    </citation>
    <scope>NUCLEOTIDE SEQUENCE [LARGE SCALE GENOMIC DNA]</scope>
    <source>
        <strain evidence="3">NBRC 110027</strain>
    </source>
</reference>
<dbReference type="EMBL" id="BBNO01000003">
    <property type="protein sequence ID" value="GAO08144.1"/>
    <property type="molecule type" value="Genomic_DNA"/>
</dbReference>
<keyword evidence="3" id="KW-1185">Reference proteome</keyword>
<reference evidence="2 3" key="2">
    <citation type="journal article" date="2015" name="Stand. Genomic Sci.">
        <title>Draft genome sequence of marine-derived Streptomyces sp. TP-A0598, a producer of anti-MRSA antibiotic lydicamycins.</title>
        <authorList>
            <person name="Komaki H."/>
            <person name="Ichikawa N."/>
            <person name="Hosoyama A."/>
            <person name="Fujita N."/>
            <person name="Igarashi Y."/>
        </authorList>
    </citation>
    <scope>NUCLEOTIDE SEQUENCE [LARGE SCALE GENOMIC DNA]</scope>
    <source>
        <strain evidence="2 3">NBRC 110027</strain>
    </source>
</reference>
<sequence length="60" mass="6046">MPKGRRAAPAGFAGGPKQHHSGGPAPGVSYHGRHGVAHLPLALAAPARPRAYRLPPVPAG</sequence>
<proteinExistence type="predicted"/>
<gene>
    <name evidence="2" type="ORF">TPA0598_03_06050</name>
</gene>
<feature type="region of interest" description="Disordered" evidence="1">
    <location>
        <begin position="1"/>
        <end position="33"/>
    </location>
</feature>
<organism evidence="2 3">
    <name type="scientific">Streptomyces lydicamycinicus</name>
    <dbReference type="NCBI Taxonomy" id="1546107"/>
    <lineage>
        <taxon>Bacteria</taxon>
        <taxon>Bacillati</taxon>
        <taxon>Actinomycetota</taxon>
        <taxon>Actinomycetes</taxon>
        <taxon>Kitasatosporales</taxon>
        <taxon>Streptomycetaceae</taxon>
        <taxon>Streptomyces</taxon>
    </lineage>
</organism>